<feature type="transmembrane region" description="Helical" evidence="1">
    <location>
        <begin position="66"/>
        <end position="87"/>
    </location>
</feature>
<keyword evidence="1" id="KW-0472">Membrane</keyword>
<protein>
    <submittedName>
        <fullName evidence="2">Uncharacterized protein</fullName>
    </submittedName>
</protein>
<gene>
    <name evidence="2" type="ORF">LCI24_04400</name>
</gene>
<accession>A0A9X4EP67</accession>
<dbReference type="AlphaFoldDB" id="A0A9X4EP67"/>
<sequence length="243" mass="29149">MKKIALFLNTFFDLFGILVYKIMDLQKGIKKQFLKKQLYIVLIPFILILMLVFGEAFKKVFLVNNIFLILIWGVIEVLALLLILILLKILLEEIFPNYFTESKFKKQLSRLEDKHYPKTEREKEEEVNEFKDLFKEGLYEEFVDKINKTDLVNRNGKWKGAKYGIAVLYFKLKNNDYLINNFKNKKRFHNLTIEFFKHDRDVYSFFSKKEYIINSINDINEKQMLQSNAEKFYLNELGFIGDK</sequence>
<dbReference type="EMBL" id="JAIWJY010000002">
    <property type="protein sequence ID" value="MDE1206030.1"/>
    <property type="molecule type" value="Genomic_DNA"/>
</dbReference>
<comment type="caution">
    <text evidence="2">The sequence shown here is derived from an EMBL/GenBank/DDBJ whole genome shotgun (WGS) entry which is preliminary data.</text>
</comment>
<name>A0A9X4EP67_9FLAO</name>
<feature type="transmembrane region" description="Helical" evidence="1">
    <location>
        <begin position="37"/>
        <end position="54"/>
    </location>
</feature>
<keyword evidence="1" id="KW-0812">Transmembrane</keyword>
<feature type="transmembrane region" description="Helical" evidence="1">
    <location>
        <begin position="6"/>
        <end position="25"/>
    </location>
</feature>
<evidence type="ECO:0000313" key="2">
    <source>
        <dbReference type="EMBL" id="MDE1206030.1"/>
    </source>
</evidence>
<dbReference type="Proteomes" id="UP001149303">
    <property type="component" value="Unassembled WGS sequence"/>
</dbReference>
<keyword evidence="3" id="KW-1185">Reference proteome</keyword>
<evidence type="ECO:0000256" key="1">
    <source>
        <dbReference type="SAM" id="Phobius"/>
    </source>
</evidence>
<dbReference type="RefSeq" id="WP_274639351.1">
    <property type="nucleotide sequence ID" value="NZ_JAIWJY010000002.1"/>
</dbReference>
<organism evidence="2 3">
    <name type="scientific">Tenacibaculum larymnensis</name>
    <dbReference type="NCBI Taxonomy" id="2878201"/>
    <lineage>
        <taxon>Bacteria</taxon>
        <taxon>Pseudomonadati</taxon>
        <taxon>Bacteroidota</taxon>
        <taxon>Flavobacteriia</taxon>
        <taxon>Flavobacteriales</taxon>
        <taxon>Flavobacteriaceae</taxon>
        <taxon>Tenacibaculum</taxon>
    </lineage>
</organism>
<proteinExistence type="predicted"/>
<reference evidence="2" key="1">
    <citation type="submission" date="2021-09" db="EMBL/GenBank/DDBJ databases">
        <authorList>
            <person name="Smyrli M."/>
        </authorList>
    </citation>
    <scope>NUCLEOTIDE SEQUENCE</scope>
    <source>
        <strain evidence="2">LAR25</strain>
    </source>
</reference>
<keyword evidence="1" id="KW-1133">Transmembrane helix</keyword>
<evidence type="ECO:0000313" key="3">
    <source>
        <dbReference type="Proteomes" id="UP001149303"/>
    </source>
</evidence>